<name>A0A0F7L7Y5_9VIRU</name>
<dbReference type="EMBL" id="KR029601">
    <property type="protein sequence ID" value="AKH48055.1"/>
    <property type="molecule type" value="Genomic_DNA"/>
</dbReference>
<proteinExistence type="predicted"/>
<reference evidence="2" key="2">
    <citation type="submission" date="2015-03" db="EMBL/GenBank/DDBJ databases">
        <authorList>
            <person name="Chow C.-E.T."/>
            <person name="Winget D.M."/>
            <person name="White R.A.III."/>
            <person name="Hallam S.J."/>
            <person name="Suttle C.A."/>
        </authorList>
    </citation>
    <scope>NUCLEOTIDE SEQUENCE</scope>
    <source>
        <strain evidence="2">Oxic1_6</strain>
    </source>
</reference>
<sequence length="56" mass="6158">MTGSARSKTYPAHPRRGKTRSTMRSTMPMSACTATFPSVRAASSTFATPHWQTPRD</sequence>
<reference evidence="2" key="1">
    <citation type="journal article" date="2015" name="Front. Microbiol.">
        <title>Combining genomic sequencing methods to explore viral diversity and reveal potential virus-host interactions.</title>
        <authorList>
            <person name="Chow C.E."/>
            <person name="Winget D.M."/>
            <person name="White R.A.III."/>
            <person name="Hallam S.J."/>
            <person name="Suttle C.A."/>
        </authorList>
    </citation>
    <scope>NUCLEOTIDE SEQUENCE</scope>
    <source>
        <strain evidence="2">Oxic1_6</strain>
    </source>
</reference>
<accession>A0A0F7L7Y5</accession>
<evidence type="ECO:0000313" key="2">
    <source>
        <dbReference type="EMBL" id="AKH48055.1"/>
    </source>
</evidence>
<organism evidence="2">
    <name type="scientific">uncultured marine virus</name>
    <dbReference type="NCBI Taxonomy" id="186617"/>
    <lineage>
        <taxon>Viruses</taxon>
        <taxon>environmental samples</taxon>
    </lineage>
</organism>
<protein>
    <submittedName>
        <fullName evidence="2">Uncharacterized protein</fullName>
    </submittedName>
</protein>
<evidence type="ECO:0000256" key="1">
    <source>
        <dbReference type="SAM" id="MobiDB-lite"/>
    </source>
</evidence>
<feature type="region of interest" description="Disordered" evidence="1">
    <location>
        <begin position="1"/>
        <end position="29"/>
    </location>
</feature>